<gene>
    <name evidence="1" type="ORF">K2F26_23250</name>
</gene>
<proteinExistence type="predicted"/>
<reference evidence="1 2" key="1">
    <citation type="journal article" date="2022" name="J. Am. Chem. Soc.">
        <title>Biosynthesis of Guanitoxin Enables Global Environmental Detection in Freshwater Cyanobacteria.</title>
        <authorList>
            <person name="Lima S.T."/>
            <person name="Fallon T.R."/>
            <person name="Cordoza J.L."/>
            <person name="Chekan J.R."/>
            <person name="Delbaje E."/>
            <person name="Hopiavuori A.R."/>
            <person name="Alvarenga D.O."/>
            <person name="Wood S.M."/>
            <person name="Luhavaya H."/>
            <person name="Baumgartner J.T."/>
            <person name="Dorr F.A."/>
            <person name="Etchegaray A."/>
            <person name="Pinto E."/>
            <person name="McKinnie S.M.K."/>
            <person name="Fiore M.F."/>
            <person name="Moore B.S."/>
        </authorList>
    </citation>
    <scope>NUCLEOTIDE SEQUENCE [LARGE SCALE GENOMIC DNA]</scope>
    <source>
        <strain evidence="1 2">ITEP-024</strain>
    </source>
</reference>
<sequence>MLYLFASGFNFCIKQLSIINYQLSIDKIIRVYLRLSAFAKWVLNLK</sequence>
<dbReference type="RefSeq" id="WP_220609675.1">
    <property type="nucleotide sequence ID" value="NZ_CP080598.1"/>
</dbReference>
<organism evidence="1 2">
    <name type="scientific">Sphaerospermopsis torques-reginae ITEP-024</name>
    <dbReference type="NCBI Taxonomy" id="984208"/>
    <lineage>
        <taxon>Bacteria</taxon>
        <taxon>Bacillati</taxon>
        <taxon>Cyanobacteriota</taxon>
        <taxon>Cyanophyceae</taxon>
        <taxon>Nostocales</taxon>
        <taxon>Aphanizomenonaceae</taxon>
        <taxon>Sphaerospermopsis</taxon>
        <taxon>Sphaerospermopsis torques-reginae</taxon>
    </lineage>
</organism>
<name>A0ABX8WZ24_9CYAN</name>
<evidence type="ECO:0000313" key="2">
    <source>
        <dbReference type="Proteomes" id="UP000826540"/>
    </source>
</evidence>
<dbReference type="EMBL" id="CP080598">
    <property type="protein sequence ID" value="QYX31664.1"/>
    <property type="molecule type" value="Genomic_DNA"/>
</dbReference>
<evidence type="ECO:0000313" key="1">
    <source>
        <dbReference type="EMBL" id="QYX31664.1"/>
    </source>
</evidence>
<dbReference type="Proteomes" id="UP000826540">
    <property type="component" value="Chromosome"/>
</dbReference>
<keyword evidence="2" id="KW-1185">Reference proteome</keyword>
<protein>
    <submittedName>
        <fullName evidence="1">Uncharacterized protein</fullName>
    </submittedName>
</protein>
<accession>A0ABX8WZ24</accession>